<evidence type="ECO:0000259" key="1">
    <source>
        <dbReference type="PROSITE" id="PS50883"/>
    </source>
</evidence>
<dbReference type="PATRIC" id="fig|1423735.3.peg.1675"/>
<dbReference type="Pfam" id="PF00563">
    <property type="entry name" value="EAL"/>
    <property type="match status" value="1"/>
</dbReference>
<dbReference type="SUPFAM" id="SSF141868">
    <property type="entry name" value="EAL domain-like"/>
    <property type="match status" value="1"/>
</dbReference>
<protein>
    <submittedName>
        <fullName evidence="2">C-di-GMP-specific phosphodiesterase</fullName>
    </submittedName>
</protein>
<dbReference type="PROSITE" id="PS50883">
    <property type="entry name" value="EAL"/>
    <property type="match status" value="1"/>
</dbReference>
<proteinExistence type="predicted"/>
<accession>A0A0R1W302</accession>
<dbReference type="InterPro" id="IPR035919">
    <property type="entry name" value="EAL_sf"/>
</dbReference>
<feature type="domain" description="EAL" evidence="1">
    <location>
        <begin position="1"/>
        <end position="117"/>
    </location>
</feature>
<dbReference type="EMBL" id="AZFX01000045">
    <property type="protein sequence ID" value="KRM09779.1"/>
    <property type="molecule type" value="Genomic_DNA"/>
</dbReference>
<reference evidence="2 3" key="1">
    <citation type="journal article" date="2015" name="Genome Announc.">
        <title>Expanding the biotechnology potential of lactobacilli through comparative genomics of 213 strains and associated genera.</title>
        <authorList>
            <person name="Sun Z."/>
            <person name="Harris H.M."/>
            <person name="McCann A."/>
            <person name="Guo C."/>
            <person name="Argimon S."/>
            <person name="Zhang W."/>
            <person name="Yang X."/>
            <person name="Jeffery I.B."/>
            <person name="Cooney J.C."/>
            <person name="Kagawa T.F."/>
            <person name="Liu W."/>
            <person name="Song Y."/>
            <person name="Salvetti E."/>
            <person name="Wrobel A."/>
            <person name="Rasinkangas P."/>
            <person name="Parkhill J."/>
            <person name="Rea M.C."/>
            <person name="O'Sullivan O."/>
            <person name="Ritari J."/>
            <person name="Douillard F.P."/>
            <person name="Paul Ross R."/>
            <person name="Yang R."/>
            <person name="Briner A.E."/>
            <person name="Felis G.E."/>
            <person name="de Vos W.M."/>
            <person name="Barrangou R."/>
            <person name="Klaenhammer T.R."/>
            <person name="Caufield P.W."/>
            <person name="Cui Y."/>
            <person name="Zhang H."/>
            <person name="O'Toole P.W."/>
        </authorList>
    </citation>
    <scope>NUCLEOTIDE SEQUENCE [LARGE SCALE GENOMIC DNA]</scope>
    <source>
        <strain evidence="2 3">DSM 17758</strain>
    </source>
</reference>
<gene>
    <name evidence="2" type="ORF">FC15_GL001615</name>
</gene>
<sequence>MRQLELKIGSVSVNLNRTQLMDPQIDDAIIKSQSILRPLKLIVELTEETSDEAYELSDILAMIKRFTYRGMELSLDDVGIDDNNLDHIAPLILYATEMKFALQDLKTSFQDSETQNK</sequence>
<name>A0A0R1W302_9LACO</name>
<comment type="caution">
    <text evidence="2">The sequence shown here is derived from an EMBL/GenBank/DDBJ whole genome shotgun (WGS) entry which is preliminary data.</text>
</comment>
<dbReference type="AlphaFoldDB" id="A0A0R1W302"/>
<keyword evidence="3" id="KW-1185">Reference proteome</keyword>
<dbReference type="InterPro" id="IPR001633">
    <property type="entry name" value="EAL_dom"/>
</dbReference>
<dbReference type="STRING" id="1423735.FC15_GL001615"/>
<evidence type="ECO:0000313" key="3">
    <source>
        <dbReference type="Proteomes" id="UP000051315"/>
    </source>
</evidence>
<dbReference type="Proteomes" id="UP000051315">
    <property type="component" value="Unassembled WGS sequence"/>
</dbReference>
<evidence type="ECO:0000313" key="2">
    <source>
        <dbReference type="EMBL" id="KRM09779.1"/>
    </source>
</evidence>
<organism evidence="2 3">
    <name type="scientific">Lapidilactobacillus concavus DSM 17758</name>
    <dbReference type="NCBI Taxonomy" id="1423735"/>
    <lineage>
        <taxon>Bacteria</taxon>
        <taxon>Bacillati</taxon>
        <taxon>Bacillota</taxon>
        <taxon>Bacilli</taxon>
        <taxon>Lactobacillales</taxon>
        <taxon>Lactobacillaceae</taxon>
        <taxon>Lapidilactobacillus</taxon>
    </lineage>
</organism>
<dbReference type="RefSeq" id="WP_235803338.1">
    <property type="nucleotide sequence ID" value="NZ_AZFX01000045.1"/>
</dbReference>
<dbReference type="Gene3D" id="3.20.20.450">
    <property type="entry name" value="EAL domain"/>
    <property type="match status" value="1"/>
</dbReference>